<proteinExistence type="inferred from homology"/>
<keyword evidence="4 7" id="KW-0574">Periplasm</keyword>
<dbReference type="CDD" id="cd03019">
    <property type="entry name" value="DsbA_DsbA"/>
    <property type="match status" value="1"/>
</dbReference>
<feature type="domain" description="Thioredoxin" evidence="9">
    <location>
        <begin position="18"/>
        <end position="211"/>
    </location>
</feature>
<evidence type="ECO:0000259" key="9">
    <source>
        <dbReference type="PROSITE" id="PS51352"/>
    </source>
</evidence>
<dbReference type="InterPro" id="IPR036249">
    <property type="entry name" value="Thioredoxin-like_sf"/>
</dbReference>
<keyword evidence="6" id="KW-0676">Redox-active center</keyword>
<evidence type="ECO:0000313" key="10">
    <source>
        <dbReference type="EMBL" id="ODS24564.1"/>
    </source>
</evidence>
<evidence type="ECO:0000256" key="3">
    <source>
        <dbReference type="ARBA" id="ARBA00022729"/>
    </source>
</evidence>
<keyword evidence="3" id="KW-0732">Signal</keyword>
<comment type="caution">
    <text evidence="10">The sequence shown here is derived from an EMBL/GenBank/DDBJ whole genome shotgun (WGS) entry which is preliminary data.</text>
</comment>
<dbReference type="STRING" id="62101.AB835_02995"/>
<dbReference type="GO" id="GO:0042597">
    <property type="term" value="C:periplasmic space"/>
    <property type="evidence" value="ECO:0007669"/>
    <property type="project" value="UniProtKB-SubCell"/>
</dbReference>
<dbReference type="Proteomes" id="UP000242502">
    <property type="component" value="Unassembled WGS sequence"/>
</dbReference>
<protein>
    <recommendedName>
        <fullName evidence="7">Thiol:disulfide interchange protein</fullName>
    </recommendedName>
</protein>
<evidence type="ECO:0000256" key="1">
    <source>
        <dbReference type="ARBA" id="ARBA00004418"/>
    </source>
</evidence>
<organism evidence="10 11">
    <name type="scientific">Candidatus Endobugula sertula</name>
    <name type="common">Bugula neritina bacterial symbiont</name>
    <dbReference type="NCBI Taxonomy" id="62101"/>
    <lineage>
        <taxon>Bacteria</taxon>
        <taxon>Pseudomonadati</taxon>
        <taxon>Pseudomonadota</taxon>
        <taxon>Gammaproteobacteria</taxon>
        <taxon>Cellvibrionales</taxon>
        <taxon>Cellvibrionaceae</taxon>
        <taxon>Candidatus Endobugula</taxon>
    </lineage>
</organism>
<dbReference type="InterPro" id="IPR050824">
    <property type="entry name" value="Thiol_disulfide_DsbA"/>
</dbReference>
<evidence type="ECO:0000313" key="11">
    <source>
        <dbReference type="Proteomes" id="UP000242502"/>
    </source>
</evidence>
<evidence type="ECO:0000256" key="5">
    <source>
        <dbReference type="ARBA" id="ARBA00023157"/>
    </source>
</evidence>
<dbReference type="PIRSF" id="PIRSF001488">
    <property type="entry name" value="Tdi_protein"/>
    <property type="match status" value="1"/>
</dbReference>
<reference evidence="10 11" key="1">
    <citation type="journal article" date="2016" name="Appl. Environ. Microbiol.">
        <title>Lack of Overt Genome Reduction in the Bryostatin-Producing Bryozoan Symbiont "Candidatus Endobugula sertula".</title>
        <authorList>
            <person name="Miller I.J."/>
            <person name="Vanee N."/>
            <person name="Fong S.S."/>
            <person name="Lim-Fong G.E."/>
            <person name="Kwan J.C."/>
        </authorList>
    </citation>
    <scope>NUCLEOTIDE SEQUENCE [LARGE SCALE GENOMIC DNA]</scope>
    <source>
        <strain evidence="10">AB1-4</strain>
    </source>
</reference>
<dbReference type="PROSITE" id="PS51352">
    <property type="entry name" value="THIOREDOXIN_2"/>
    <property type="match status" value="1"/>
</dbReference>
<evidence type="ECO:0000256" key="7">
    <source>
        <dbReference type="PIRNR" id="PIRNR001488"/>
    </source>
</evidence>
<evidence type="ECO:0000256" key="6">
    <source>
        <dbReference type="ARBA" id="ARBA00023284"/>
    </source>
</evidence>
<dbReference type="Pfam" id="PF01323">
    <property type="entry name" value="DSBA"/>
    <property type="match status" value="1"/>
</dbReference>
<dbReference type="GO" id="GO:0015036">
    <property type="term" value="F:disulfide oxidoreductase activity"/>
    <property type="evidence" value="ECO:0007669"/>
    <property type="project" value="UniProtKB-ARBA"/>
</dbReference>
<feature type="disulfide bond" description="Redox-active" evidence="8">
    <location>
        <begin position="64"/>
        <end position="67"/>
    </location>
</feature>
<dbReference type="InterPro" id="IPR023205">
    <property type="entry name" value="DsbA/DsbL"/>
</dbReference>
<comment type="subcellular location">
    <subcellularLocation>
        <location evidence="1 7">Periplasm</location>
    </subcellularLocation>
</comment>
<dbReference type="InterPro" id="IPR013766">
    <property type="entry name" value="Thioredoxin_domain"/>
</dbReference>
<dbReference type="SUPFAM" id="SSF52833">
    <property type="entry name" value="Thioredoxin-like"/>
    <property type="match status" value="1"/>
</dbReference>
<dbReference type="PANTHER" id="PTHR35891:SF2">
    <property type="entry name" value="THIOL:DISULFIDE INTERCHANGE PROTEIN DSBA"/>
    <property type="match status" value="1"/>
</dbReference>
<name>A0A1D2QSM7_9GAMM</name>
<accession>A0A1D2QSM7</accession>
<dbReference type="InterPro" id="IPR001853">
    <property type="entry name" value="DSBA-like_thioredoxin_dom"/>
</dbReference>
<dbReference type="PROSITE" id="PS00194">
    <property type="entry name" value="THIOREDOXIN_1"/>
    <property type="match status" value="1"/>
</dbReference>
<evidence type="ECO:0000256" key="4">
    <source>
        <dbReference type="ARBA" id="ARBA00022764"/>
    </source>
</evidence>
<dbReference type="Gene3D" id="3.40.30.10">
    <property type="entry name" value="Glutaredoxin"/>
    <property type="match status" value="1"/>
</dbReference>
<evidence type="ECO:0000256" key="8">
    <source>
        <dbReference type="PIRSR" id="PIRSR001488-1"/>
    </source>
</evidence>
<dbReference type="InterPro" id="IPR017937">
    <property type="entry name" value="Thioredoxin_CS"/>
</dbReference>
<comment type="similarity">
    <text evidence="2">Belongs to the thioredoxin family. DsbA subfamily.</text>
</comment>
<gene>
    <name evidence="10" type="ORF">AB835_02995</name>
</gene>
<dbReference type="EMBL" id="MDLC01000007">
    <property type="protein sequence ID" value="ODS24564.1"/>
    <property type="molecule type" value="Genomic_DNA"/>
</dbReference>
<keyword evidence="5 7" id="KW-1015">Disulfide bond</keyword>
<evidence type="ECO:0000256" key="2">
    <source>
        <dbReference type="ARBA" id="ARBA00005791"/>
    </source>
</evidence>
<dbReference type="PANTHER" id="PTHR35891">
    <property type="entry name" value="THIOL:DISULFIDE INTERCHANGE PROTEIN DSBA"/>
    <property type="match status" value="1"/>
</dbReference>
<sequence>MRAIPSLGLSITLIALVALLTIATTSVNAQALYREGQHYLPVNTPTTPKDPSKIEVTEIFWYGCPHCQQFQPVFSQWKQQQADDVRIMHMPAMWNKPMRTHARIFYTAKALGVLGKVHKDAFDAMHVEKKRLLKESEVFSLFEKHGIDRKVFDKTFHSFGLKSQVQRANNLAKAYGTTGTPEVIVNGKYRVSGSTAGSQSEMLNVINFLIAKERANKKS</sequence>
<dbReference type="AlphaFoldDB" id="A0A1D2QSM7"/>